<feature type="transmembrane region" description="Helical" evidence="1">
    <location>
        <begin position="76"/>
        <end position="103"/>
    </location>
</feature>
<dbReference type="STRING" id="112248.SAMN05444392_101497"/>
<evidence type="ECO:0000313" key="2">
    <source>
        <dbReference type="EMBL" id="SHE44637.1"/>
    </source>
</evidence>
<reference evidence="2 3" key="1">
    <citation type="submission" date="2016-11" db="EMBL/GenBank/DDBJ databases">
        <authorList>
            <person name="Jaros S."/>
            <person name="Januszkiewicz K."/>
            <person name="Wedrychowicz H."/>
        </authorList>
    </citation>
    <scope>NUCLEOTIDE SEQUENCE [LARGE SCALE GENOMIC DNA]</scope>
    <source>
        <strain evidence="2 3">DSM 44666</strain>
    </source>
</reference>
<keyword evidence="3" id="KW-1185">Reference proteome</keyword>
<dbReference type="OrthoDB" id="9790504at2"/>
<feature type="transmembrane region" description="Helical" evidence="1">
    <location>
        <begin position="6"/>
        <end position="34"/>
    </location>
</feature>
<keyword evidence="1" id="KW-1133">Transmembrane helix</keyword>
<dbReference type="EMBL" id="FQVL01000001">
    <property type="protein sequence ID" value="SHE44637.1"/>
    <property type="molecule type" value="Genomic_DNA"/>
</dbReference>
<feature type="transmembrane region" description="Helical" evidence="1">
    <location>
        <begin position="46"/>
        <end position="64"/>
    </location>
</feature>
<dbReference type="AlphaFoldDB" id="A0A1M4TK31"/>
<sequence length="141" mass="15439">MFLIHSLIAILLGFAGGIAVGGGFVAFITVLDIIPRLVQLSRSPSALYAYEWAIILGVISFTVWDFFDLALHASPYFLLILGLFMGIFIGLLAAALTEVMNVIPILAKRLGMHMYLAYLLVAMVLGKVCGSLFQWLFFHVG</sequence>
<keyword evidence="1" id="KW-0812">Transmembrane</keyword>
<feature type="transmembrane region" description="Helical" evidence="1">
    <location>
        <begin position="115"/>
        <end position="138"/>
    </location>
</feature>
<proteinExistence type="predicted"/>
<evidence type="ECO:0000313" key="3">
    <source>
        <dbReference type="Proteomes" id="UP000184476"/>
    </source>
</evidence>
<protein>
    <submittedName>
        <fullName evidence="2">Stage V sporulation protein AB</fullName>
    </submittedName>
</protein>
<name>A0A1M4TK31_9BACL</name>
<evidence type="ECO:0000256" key="1">
    <source>
        <dbReference type="SAM" id="Phobius"/>
    </source>
</evidence>
<gene>
    <name evidence="2" type="ORF">SAMN05444392_101497</name>
</gene>
<dbReference type="RefSeq" id="WP_073151414.1">
    <property type="nucleotide sequence ID" value="NZ_FQVL01000001.1"/>
</dbReference>
<dbReference type="Proteomes" id="UP000184476">
    <property type="component" value="Unassembled WGS sequence"/>
</dbReference>
<organism evidence="2 3">
    <name type="scientific">Seinonella peptonophila</name>
    <dbReference type="NCBI Taxonomy" id="112248"/>
    <lineage>
        <taxon>Bacteria</taxon>
        <taxon>Bacillati</taxon>
        <taxon>Bacillota</taxon>
        <taxon>Bacilli</taxon>
        <taxon>Bacillales</taxon>
        <taxon>Thermoactinomycetaceae</taxon>
        <taxon>Seinonella</taxon>
    </lineage>
</organism>
<dbReference type="InterPro" id="IPR020144">
    <property type="entry name" value="SpoVAB"/>
</dbReference>
<accession>A0A1M4TK31</accession>
<keyword evidence="1" id="KW-0472">Membrane</keyword>
<dbReference type="Pfam" id="PF13782">
    <property type="entry name" value="SpoVAB"/>
    <property type="match status" value="1"/>
</dbReference>